<dbReference type="Pfam" id="PF12366">
    <property type="entry name" value="Casc1_C"/>
    <property type="match status" value="2"/>
</dbReference>
<dbReference type="PANTHER" id="PTHR20929">
    <property type="entry name" value="LUNG ADENOMA SUSCEPTIBILITY 1-RELATED"/>
    <property type="match status" value="1"/>
</dbReference>
<feature type="region of interest" description="Disordered" evidence="2">
    <location>
        <begin position="718"/>
        <end position="758"/>
    </location>
</feature>
<feature type="domain" description="IC97/Casc1 N-terminal" evidence="4">
    <location>
        <begin position="15"/>
        <end position="226"/>
    </location>
</feature>
<comment type="similarity">
    <text evidence="1">Belongs to the DNAI7 family.</text>
</comment>
<name>A0A9C5ZEJ6_9MUSC</name>
<evidence type="ECO:0000313" key="5">
    <source>
        <dbReference type="Proteomes" id="UP000092443"/>
    </source>
</evidence>
<dbReference type="InterPro" id="IPR023247">
    <property type="entry name" value="IC97/Dnai7-like"/>
</dbReference>
<accession>A0A9C5ZEJ6</accession>
<organism evidence="5 6">
    <name type="scientific">Glossina fuscipes</name>
    <dbReference type="NCBI Taxonomy" id="7396"/>
    <lineage>
        <taxon>Eukaryota</taxon>
        <taxon>Metazoa</taxon>
        <taxon>Ecdysozoa</taxon>
        <taxon>Arthropoda</taxon>
        <taxon>Hexapoda</taxon>
        <taxon>Insecta</taxon>
        <taxon>Pterygota</taxon>
        <taxon>Neoptera</taxon>
        <taxon>Endopterygota</taxon>
        <taxon>Diptera</taxon>
        <taxon>Brachycera</taxon>
        <taxon>Muscomorpha</taxon>
        <taxon>Hippoboscoidea</taxon>
        <taxon>Glossinidae</taxon>
        <taxon>Glossina</taxon>
    </lineage>
</organism>
<feature type="compositionally biased region" description="Basic residues" evidence="2">
    <location>
        <begin position="1"/>
        <end position="20"/>
    </location>
</feature>
<evidence type="ECO:0000259" key="4">
    <source>
        <dbReference type="Pfam" id="PF15927"/>
    </source>
</evidence>
<dbReference type="GO" id="GO:0048487">
    <property type="term" value="F:beta-tubulin binding"/>
    <property type="evidence" value="ECO:0007669"/>
    <property type="project" value="TreeGrafter"/>
</dbReference>
<feature type="domain" description="CASC1 C-terminal" evidence="3">
    <location>
        <begin position="842"/>
        <end position="1056"/>
    </location>
</feature>
<evidence type="ECO:0000256" key="1">
    <source>
        <dbReference type="ARBA" id="ARBA00024332"/>
    </source>
</evidence>
<feature type="compositionally biased region" description="Basic residues" evidence="2">
    <location>
        <begin position="718"/>
        <end position="728"/>
    </location>
</feature>
<dbReference type="PANTHER" id="PTHR20929:SF11">
    <property type="entry name" value="DYNEIN AXONEMAL INTERMEDIATE CHAIN 7"/>
    <property type="match status" value="1"/>
</dbReference>
<sequence length="1327" mass="155473">MAKTLKRNTKQGQNKKKKSKSFSQSLPLLPSKSYKTIKLEELNAREQAAIKVEKENDKEMQEEHWNAYVNCDLYCRPDQPPELRAYKTRLKTFENEDIEKTFNWVFSVDERSILTERCAQDLTRRTLSKAKPQLGFQYNKMVGDYLEILRRIVAFLGDNRATAKVKAEVLMDITTLKNAISEEIYETFNSLTYRILSRGDAYMESLDPVTEEYFFSGDNFRIHIWTLKNVPIRFTHLDEPRMVANLHNLDILLHIPYSMLRLNLCVQAVHINIDTLSEQAKSYILEIPLYSKDFNTSTQVLTESLLRDHEMQNKIQERVRTEIIKAHRKHEEIVGKALKRLRKIKKPKEKKAQPKIRELEAIIISQKPQRLKANEYPVIYAEFLQREQRKFEDFLNIAYDPITLNLDSDEVNLRRFVIVGGAYQVNFVQKPLNVKFGNIGMTWQCAERKLIIEKDIRIDEPSPGGVKTPVGTINYLNCDKFVSPMDTVKKGVDPSHPLFVLVFHVPEYLCYWGEPIACHYEETQKTVNIESLEDKKSKEEFVKLLDISHSQSTLANKLDVEKLDKLNDTLMKAHRINLRYSRPNYFEYRNISSTSLPNLPVVVKILDYQLDSPLTTEQLHLIEELCVPQILPSYKFPKEIQEEAAKKAKRKRFLHFQQVEEQQPPPGFNFNESQNNPERVFMVFGRTRDFEVTEQLQQFQNVLPNSLPKLKAVSSVKRRSSLKRRLGRSSKDVDISRRPSTEHRPILKQESARPSKEFDLLESHAPVKRESGLPSIESDFSTKMNVDASIRSVKRRSKLLIKSSPSSRRTSTSKRTEEPVTHDYFTGEILHVPKDTKVIQYSHWTTKHIKYSCFIREKQIFMIETDRLGIFGFACKRYEHFPFKYWAMQPSEADPANEVVFTLDTPYVRCVLNITGQGIRGYVSERIEMNKHNKNPKMYLIIKDPIRDIAALRKLFEEKNLNIFANDDASFYIDNGYHSMKHLATENHTYYCMALHSTQMKFNFSQWNRLAERRDIILQFDEYERPSDNNFEVRVTPEGVTFVEITEKCLLTLEVNNTLIYNQTWRNFEVGQIFNLRTLVIGKLNIFIEDAINIEKKVDKRFQEEKQKAYVNCDPYPQPDTPPEIRANHKLVVDLNESSIYTECWEQDLSRRALSKTKPELGLFCDKMVADYLKISRRLNTYLRDNKATAKLYVLMRIIELRGIINTEIYESLNSLSLRFIESYQAEMRIRNTGYHSMKHLATENHTYYYMALHNIQMKFNCSQWNHLAERRDIILQCNNYKRPSGNNFEDHVTPEGVTFVEVSEECPFNLEANTMLRYSQCGAILK</sequence>
<reference evidence="6" key="1">
    <citation type="submission" date="2025-08" db="UniProtKB">
        <authorList>
            <consortium name="RefSeq"/>
        </authorList>
    </citation>
    <scope>IDENTIFICATION</scope>
    <source>
        <tissue evidence="6">Whole body pupa</tissue>
    </source>
</reference>
<gene>
    <name evidence="6" type="primary">LOC119640490</name>
</gene>
<dbReference type="InterPro" id="IPR031826">
    <property type="entry name" value="IC97/Casc1_N"/>
</dbReference>
<proteinExistence type="inferred from homology"/>
<dbReference type="InterPro" id="IPR022110">
    <property type="entry name" value="CASC1_C"/>
</dbReference>
<evidence type="ECO:0000259" key="3">
    <source>
        <dbReference type="Pfam" id="PF12366"/>
    </source>
</evidence>
<dbReference type="GO" id="GO:0008017">
    <property type="term" value="F:microtubule binding"/>
    <property type="evidence" value="ECO:0007669"/>
    <property type="project" value="TreeGrafter"/>
</dbReference>
<dbReference type="Pfam" id="PF15927">
    <property type="entry name" value="Casc1_N"/>
    <property type="match status" value="1"/>
</dbReference>
<evidence type="ECO:0000256" key="2">
    <source>
        <dbReference type="SAM" id="MobiDB-lite"/>
    </source>
</evidence>
<feature type="compositionally biased region" description="Basic and acidic residues" evidence="2">
    <location>
        <begin position="729"/>
        <end position="758"/>
    </location>
</feature>
<dbReference type="KEGG" id="gfs:119640490"/>
<dbReference type="Proteomes" id="UP000092443">
    <property type="component" value="Unplaced"/>
</dbReference>
<protein>
    <submittedName>
        <fullName evidence="6">Uncharacterized protein LOC119640490</fullName>
    </submittedName>
</protein>
<dbReference type="GeneID" id="119640490"/>
<dbReference type="RefSeq" id="XP_037894505.1">
    <property type="nucleotide sequence ID" value="XM_038038577.1"/>
</dbReference>
<keyword evidence="5" id="KW-1185">Reference proteome</keyword>
<feature type="domain" description="CASC1 C-terminal" evidence="3">
    <location>
        <begin position="1224"/>
        <end position="1313"/>
    </location>
</feature>
<feature type="region of interest" description="Disordered" evidence="2">
    <location>
        <begin position="1"/>
        <end position="27"/>
    </location>
</feature>
<evidence type="ECO:0000313" key="6">
    <source>
        <dbReference type="RefSeq" id="XP_037894505.1"/>
    </source>
</evidence>